<accession>A0ABM7TDA9</accession>
<keyword evidence="4" id="KW-0680">Restriction system</keyword>
<reference evidence="9" key="1">
    <citation type="submission" date="2021-07" db="EMBL/GenBank/DDBJ databases">
        <title>Complete genome sequencing of a Clostridium isolate.</title>
        <authorList>
            <person name="Ueki A."/>
            <person name="Tonouchi A."/>
        </authorList>
    </citation>
    <scope>NUCLEOTIDE SEQUENCE [LARGE SCALE GENOMIC DNA]</scope>
    <source>
        <strain evidence="9">C5S11</strain>
    </source>
</reference>
<dbReference type="PROSITE" id="PS51679">
    <property type="entry name" value="SAM_MT_C5"/>
    <property type="match status" value="1"/>
</dbReference>
<dbReference type="GO" id="GO:0032259">
    <property type="term" value="P:methylation"/>
    <property type="evidence" value="ECO:0007669"/>
    <property type="project" value="UniProtKB-KW"/>
</dbReference>
<evidence type="ECO:0000256" key="2">
    <source>
        <dbReference type="ARBA" id="ARBA00022679"/>
    </source>
</evidence>
<feature type="active site" evidence="5">
    <location>
        <position position="72"/>
    </location>
</feature>
<dbReference type="Proteomes" id="UP000824633">
    <property type="component" value="Chromosome"/>
</dbReference>
<dbReference type="Gene3D" id="3.40.50.150">
    <property type="entry name" value="Vaccinia Virus protein VP39"/>
    <property type="match status" value="1"/>
</dbReference>
<evidence type="ECO:0000256" key="4">
    <source>
        <dbReference type="ARBA" id="ARBA00022747"/>
    </source>
</evidence>
<keyword evidence="2 5" id="KW-0808">Transferase</keyword>
<dbReference type="InterPro" id="IPR018117">
    <property type="entry name" value="C5_DNA_meth_AS"/>
</dbReference>
<dbReference type="NCBIfam" id="TIGR00675">
    <property type="entry name" value="dcm"/>
    <property type="match status" value="1"/>
</dbReference>
<dbReference type="GO" id="GO:0008168">
    <property type="term" value="F:methyltransferase activity"/>
    <property type="evidence" value="ECO:0007669"/>
    <property type="project" value="UniProtKB-KW"/>
</dbReference>
<dbReference type="PANTHER" id="PTHR46098:SF1">
    <property type="entry name" value="TRNA (CYTOSINE(38)-C(5))-METHYLTRANSFERASE"/>
    <property type="match status" value="1"/>
</dbReference>
<dbReference type="PROSITE" id="PS00094">
    <property type="entry name" value="C5_MTASE_1"/>
    <property type="match status" value="1"/>
</dbReference>
<evidence type="ECO:0000256" key="1">
    <source>
        <dbReference type="ARBA" id="ARBA00022603"/>
    </source>
</evidence>
<evidence type="ECO:0000313" key="9">
    <source>
        <dbReference type="Proteomes" id="UP000824633"/>
    </source>
</evidence>
<protein>
    <recommendedName>
        <fullName evidence="7">Cytosine-specific methyltransferase</fullName>
        <ecNumber evidence="7">2.1.1.37</ecNumber>
    </recommendedName>
</protein>
<dbReference type="RefSeq" id="WP_224033353.1">
    <property type="nucleotide sequence ID" value="NZ_AP024849.1"/>
</dbReference>
<evidence type="ECO:0000256" key="3">
    <source>
        <dbReference type="ARBA" id="ARBA00022691"/>
    </source>
</evidence>
<dbReference type="PRINTS" id="PR00105">
    <property type="entry name" value="C5METTRFRASE"/>
</dbReference>
<comment type="catalytic activity">
    <reaction evidence="7">
        <text>a 2'-deoxycytidine in DNA + S-adenosyl-L-methionine = a 5-methyl-2'-deoxycytidine in DNA + S-adenosyl-L-homocysteine + H(+)</text>
        <dbReference type="Rhea" id="RHEA:13681"/>
        <dbReference type="Rhea" id="RHEA-COMP:11369"/>
        <dbReference type="Rhea" id="RHEA-COMP:11370"/>
        <dbReference type="ChEBI" id="CHEBI:15378"/>
        <dbReference type="ChEBI" id="CHEBI:57856"/>
        <dbReference type="ChEBI" id="CHEBI:59789"/>
        <dbReference type="ChEBI" id="CHEBI:85452"/>
        <dbReference type="ChEBI" id="CHEBI:85454"/>
        <dbReference type="EC" id="2.1.1.37"/>
    </reaction>
</comment>
<keyword evidence="1 5" id="KW-0489">Methyltransferase</keyword>
<keyword evidence="3 5" id="KW-0949">S-adenosyl-L-methionine</keyword>
<dbReference type="InterPro" id="IPR001525">
    <property type="entry name" value="C5_MeTfrase"/>
</dbReference>
<dbReference type="InterPro" id="IPR050750">
    <property type="entry name" value="C5-MTase"/>
</dbReference>
<evidence type="ECO:0000256" key="7">
    <source>
        <dbReference type="RuleBase" id="RU000417"/>
    </source>
</evidence>
<evidence type="ECO:0000256" key="6">
    <source>
        <dbReference type="RuleBase" id="RU000416"/>
    </source>
</evidence>
<sequence>MLQILELFGGIGSPRIALRNLGIDVKAIDYVEIDEKAVRSYNAMFKNELKHKTQDVRGYNLKPDILIHGSPCQDFSVAGKQKGADEGSETRSSLMWETINIIKQMGIWKPKVVIWENVKNVLSKHMIKNFNKYLEEMQKMGYTNNFEVLNAKDFGLPQNRNRVFTISCLDGTFFNFGTLERKPMRNIKEFLQPNSEVDDRYTIKSPSMKSRIMKTDSNTFTGILTIIDQYVECITTKQDRCPNSGIIPLDNGEYRLLTELECWRLQGYSDKDFYNALEANTGMEGKKNSALYYQSGNSIPVPFFESIFKQLLSA</sequence>
<comment type="similarity">
    <text evidence="5 6">Belongs to the class I-like SAM-binding methyltransferase superfamily. C5-methyltransferase family.</text>
</comment>
<evidence type="ECO:0000313" key="8">
    <source>
        <dbReference type="EMBL" id="BCZ46958.1"/>
    </source>
</evidence>
<proteinExistence type="inferred from homology"/>
<gene>
    <name evidence="8" type="ORF">psyc5s11_30250</name>
</gene>
<dbReference type="EC" id="2.1.1.37" evidence="7"/>
<dbReference type="EMBL" id="AP024849">
    <property type="protein sequence ID" value="BCZ46958.1"/>
    <property type="molecule type" value="Genomic_DNA"/>
</dbReference>
<dbReference type="InterPro" id="IPR029063">
    <property type="entry name" value="SAM-dependent_MTases_sf"/>
</dbReference>
<organism evidence="8 9">
    <name type="scientific">Clostridium gelidum</name>
    <dbReference type="NCBI Taxonomy" id="704125"/>
    <lineage>
        <taxon>Bacteria</taxon>
        <taxon>Bacillati</taxon>
        <taxon>Bacillota</taxon>
        <taxon>Clostridia</taxon>
        <taxon>Eubacteriales</taxon>
        <taxon>Clostridiaceae</taxon>
        <taxon>Clostridium</taxon>
    </lineage>
</organism>
<keyword evidence="9" id="KW-1185">Reference proteome</keyword>
<evidence type="ECO:0000256" key="5">
    <source>
        <dbReference type="PROSITE-ProRule" id="PRU01016"/>
    </source>
</evidence>
<dbReference type="SUPFAM" id="SSF53335">
    <property type="entry name" value="S-adenosyl-L-methionine-dependent methyltransferases"/>
    <property type="match status" value="1"/>
</dbReference>
<dbReference type="Pfam" id="PF00145">
    <property type="entry name" value="DNA_methylase"/>
    <property type="match status" value="1"/>
</dbReference>
<dbReference type="PANTHER" id="PTHR46098">
    <property type="entry name" value="TRNA (CYTOSINE(38)-C(5))-METHYLTRANSFERASE"/>
    <property type="match status" value="1"/>
</dbReference>
<name>A0ABM7TDA9_9CLOT</name>